<organism evidence="2 3">
    <name type="scientific">Nannocystis punicea</name>
    <dbReference type="NCBI Taxonomy" id="2995304"/>
    <lineage>
        <taxon>Bacteria</taxon>
        <taxon>Pseudomonadati</taxon>
        <taxon>Myxococcota</taxon>
        <taxon>Polyangia</taxon>
        <taxon>Nannocystales</taxon>
        <taxon>Nannocystaceae</taxon>
        <taxon>Nannocystis</taxon>
    </lineage>
</organism>
<accession>A0ABY7HAS0</accession>
<gene>
    <name evidence="2" type="ORF">O0S08_09540</name>
</gene>
<dbReference type="Proteomes" id="UP001164459">
    <property type="component" value="Chromosome"/>
</dbReference>
<keyword evidence="3" id="KW-1185">Reference proteome</keyword>
<reference evidence="2" key="1">
    <citation type="submission" date="2022-11" db="EMBL/GenBank/DDBJ databases">
        <title>Minimal conservation of predation-associated metabolite biosynthetic gene clusters underscores biosynthetic potential of Myxococcota including descriptions for ten novel species: Archangium lansinium sp. nov., Myxococcus landrumus sp. nov., Nannocystis bai.</title>
        <authorList>
            <person name="Ahearne A."/>
            <person name="Stevens C."/>
            <person name="Dowd S."/>
        </authorList>
    </citation>
    <scope>NUCLEOTIDE SEQUENCE</scope>
    <source>
        <strain evidence="2">Fl3</strain>
    </source>
</reference>
<evidence type="ECO:0000259" key="1">
    <source>
        <dbReference type="Pfam" id="PF01861"/>
    </source>
</evidence>
<dbReference type="RefSeq" id="WP_269038728.1">
    <property type="nucleotide sequence ID" value="NZ_CP114040.1"/>
</dbReference>
<protein>
    <submittedName>
        <fullName evidence="2">Bis-aminopropyl spermidine synthase family protein</fullName>
    </submittedName>
</protein>
<dbReference type="Gene3D" id="3.40.50.150">
    <property type="entry name" value="Vaccinia Virus protein VP39"/>
    <property type="match status" value="1"/>
</dbReference>
<evidence type="ECO:0000313" key="3">
    <source>
        <dbReference type="Proteomes" id="UP001164459"/>
    </source>
</evidence>
<dbReference type="InterPro" id="IPR002723">
    <property type="entry name" value="BpsA_C"/>
</dbReference>
<proteinExistence type="predicted"/>
<evidence type="ECO:0000313" key="2">
    <source>
        <dbReference type="EMBL" id="WAS96390.1"/>
    </source>
</evidence>
<dbReference type="SUPFAM" id="SSF53335">
    <property type="entry name" value="S-adenosyl-L-methionine-dependent methyltransferases"/>
    <property type="match status" value="1"/>
</dbReference>
<dbReference type="EMBL" id="CP114040">
    <property type="protein sequence ID" value="WAS96390.1"/>
    <property type="molecule type" value="Genomic_DNA"/>
</dbReference>
<feature type="domain" description="N(4)-bis(aminopropyl)spermidine synthase C-terminal" evidence="1">
    <location>
        <begin position="3"/>
        <end position="203"/>
    </location>
</feature>
<dbReference type="InterPro" id="IPR029063">
    <property type="entry name" value="SAM-dependent_MTases_sf"/>
</dbReference>
<dbReference type="Pfam" id="PF01861">
    <property type="entry name" value="BpsA_C"/>
    <property type="match status" value="1"/>
</dbReference>
<sequence>MNAVSDVVANRPAPLRMFDQIYMRSADMLIQAEHISRWLSGKRVVFIGDGDALALTVVHLKGTGSLKGGPESVHVLDFDERVVNSVRRFAERYGYTKTVTSELYNVAEGLPPHLIGGFDAFYTNPPYGGSNGGNSVKSFIRRGLEATSKPGALGCTVLADAPEYHWTTLVLREVQTYVLGKGQLIREMIPKFHKYHLDDTPELTSCSLVTEQVESMKDEESQNLNRAELADFYGKDNPLKVRYVRDLTNGGKFASKDFECEAFRDGEL</sequence>
<name>A0ABY7HAS0_9BACT</name>